<dbReference type="OrthoDB" id="3222at2759"/>
<organism evidence="10 11">
    <name type="scientific">Capitella teleta</name>
    <name type="common">Polychaete worm</name>
    <dbReference type="NCBI Taxonomy" id="283909"/>
    <lineage>
        <taxon>Eukaryota</taxon>
        <taxon>Metazoa</taxon>
        <taxon>Spiralia</taxon>
        <taxon>Lophotrochozoa</taxon>
        <taxon>Annelida</taxon>
        <taxon>Polychaeta</taxon>
        <taxon>Sedentaria</taxon>
        <taxon>Scolecida</taxon>
        <taxon>Capitellidae</taxon>
        <taxon>Capitella</taxon>
    </lineage>
</organism>
<accession>X2B4J2</accession>
<evidence type="ECO:0000256" key="4">
    <source>
        <dbReference type="ARBA" id="ARBA00022475"/>
    </source>
</evidence>
<dbReference type="Gene3D" id="1.20.1080.10">
    <property type="entry name" value="Glycerol uptake facilitator protein"/>
    <property type="match status" value="1"/>
</dbReference>
<dbReference type="SUPFAM" id="SSF81338">
    <property type="entry name" value="Aquaporin-like"/>
    <property type="match status" value="1"/>
</dbReference>
<dbReference type="Proteomes" id="UP000014760">
    <property type="component" value="Unassembled WGS sequence"/>
</dbReference>
<dbReference type="STRING" id="283909.R7TMZ0"/>
<reference evidence="11" key="1">
    <citation type="submission" date="2012-12" db="EMBL/GenBank/DDBJ databases">
        <authorList>
            <person name="Hellsten U."/>
            <person name="Grimwood J."/>
            <person name="Chapman J.A."/>
            <person name="Shapiro H."/>
            <person name="Aerts A."/>
            <person name="Otillar R.P."/>
            <person name="Terry A.Y."/>
            <person name="Boore J.L."/>
            <person name="Simakov O."/>
            <person name="Marletaz F."/>
            <person name="Cho S.-J."/>
            <person name="Edsinger-Gonzales E."/>
            <person name="Havlak P."/>
            <person name="Kuo D.-H."/>
            <person name="Larsson T."/>
            <person name="Lv J."/>
            <person name="Arendt D."/>
            <person name="Savage R."/>
            <person name="Osoegawa K."/>
            <person name="de Jong P."/>
            <person name="Lindberg D.R."/>
            <person name="Seaver E.C."/>
            <person name="Weisblat D.A."/>
            <person name="Putnam N.H."/>
            <person name="Grigoriev I.V."/>
            <person name="Rokhsar D.S."/>
        </authorList>
    </citation>
    <scope>NUCLEOTIDE SEQUENCE</scope>
    <source>
        <strain evidence="11">I ESC-2004</strain>
    </source>
</reference>
<evidence type="ECO:0000256" key="1">
    <source>
        <dbReference type="ARBA" id="ARBA00004651"/>
    </source>
</evidence>
<feature type="transmembrane region" description="Helical" evidence="9">
    <location>
        <begin position="121"/>
        <end position="139"/>
    </location>
</feature>
<keyword evidence="3 8" id="KW-0813">Transport</keyword>
<evidence type="ECO:0000256" key="2">
    <source>
        <dbReference type="ARBA" id="ARBA00006175"/>
    </source>
</evidence>
<feature type="transmembrane region" description="Helical" evidence="9">
    <location>
        <begin position="6"/>
        <end position="25"/>
    </location>
</feature>
<keyword evidence="4" id="KW-1003">Cell membrane</keyword>
<dbReference type="InterPro" id="IPR022357">
    <property type="entry name" value="MIP_CS"/>
</dbReference>
<evidence type="ECO:0000256" key="3">
    <source>
        <dbReference type="ARBA" id="ARBA00022448"/>
    </source>
</evidence>
<keyword evidence="6 9" id="KW-1133">Transmembrane helix</keyword>
<evidence type="ECO:0000313" key="10">
    <source>
        <dbReference type="EnsemblMetazoa" id="CapteP46197"/>
    </source>
</evidence>
<keyword evidence="7 9" id="KW-0472">Membrane</keyword>
<evidence type="ECO:0008006" key="12">
    <source>
        <dbReference type="Google" id="ProtNLM"/>
    </source>
</evidence>
<name>X2B4J2_CAPTE</name>
<feature type="transmembrane region" description="Helical" evidence="9">
    <location>
        <begin position="165"/>
        <end position="185"/>
    </location>
</feature>
<feature type="transmembrane region" description="Helical" evidence="9">
    <location>
        <begin position="46"/>
        <end position="70"/>
    </location>
</feature>
<dbReference type="InterPro" id="IPR023271">
    <property type="entry name" value="Aquaporin-like"/>
</dbReference>
<comment type="similarity">
    <text evidence="2 8">Belongs to the MIP/aquaporin (TC 1.A.8) family.</text>
</comment>
<dbReference type="PRINTS" id="PR00783">
    <property type="entry name" value="MINTRINSICP"/>
</dbReference>
<comment type="subcellular location">
    <subcellularLocation>
        <location evidence="1">Cell membrane</location>
        <topology evidence="1">Multi-pass membrane protein</topology>
    </subcellularLocation>
</comment>
<evidence type="ECO:0000256" key="5">
    <source>
        <dbReference type="ARBA" id="ARBA00022692"/>
    </source>
</evidence>
<reference evidence="11" key="2">
    <citation type="journal article" date="2013" name="Nature">
        <title>Insights into bilaterian evolution from three spiralian genomes.</title>
        <authorList>
            <person name="Simakov O."/>
            <person name="Marletaz F."/>
            <person name="Cho S.J."/>
            <person name="Edsinger-Gonzales E."/>
            <person name="Havlak P."/>
            <person name="Hellsten U."/>
            <person name="Kuo D.H."/>
            <person name="Larsson T."/>
            <person name="Lv J."/>
            <person name="Arendt D."/>
            <person name="Savage R."/>
            <person name="Osoegawa K."/>
            <person name="de Jong P."/>
            <person name="Grimwood J."/>
            <person name="Chapman J.A."/>
            <person name="Shapiro H."/>
            <person name="Aerts A."/>
            <person name="Otillar R.P."/>
            <person name="Terry A.Y."/>
            <person name="Boore J.L."/>
            <person name="Grigoriev I.V."/>
            <person name="Lindberg D.R."/>
            <person name="Seaver E.C."/>
            <person name="Weisblat D.A."/>
            <person name="Putnam N.H."/>
            <person name="Rokhsar D.S."/>
        </authorList>
    </citation>
    <scope>NUCLEOTIDE SEQUENCE</scope>
    <source>
        <strain evidence="11">I ESC-2004</strain>
    </source>
</reference>
<dbReference type="EnsemblMetazoa" id="CapteT46197">
    <property type="protein sequence ID" value="CapteP46197"/>
    <property type="gene ID" value="CapteG46197"/>
</dbReference>
<dbReference type="InterPro" id="IPR034294">
    <property type="entry name" value="Aquaporin_transptr"/>
</dbReference>
<evidence type="ECO:0000256" key="8">
    <source>
        <dbReference type="RuleBase" id="RU000477"/>
    </source>
</evidence>
<evidence type="ECO:0000256" key="6">
    <source>
        <dbReference type="ARBA" id="ARBA00022989"/>
    </source>
</evidence>
<keyword evidence="5 8" id="KW-0812">Transmembrane</keyword>
<keyword evidence="11" id="KW-1185">Reference proteome</keyword>
<proteinExistence type="inferred from homology"/>
<evidence type="ECO:0000256" key="9">
    <source>
        <dbReference type="SAM" id="Phobius"/>
    </source>
</evidence>
<dbReference type="HOGENOM" id="CLU_020019_3_3_1"/>
<dbReference type="Pfam" id="PF00230">
    <property type="entry name" value="MIP"/>
    <property type="match status" value="1"/>
</dbReference>
<evidence type="ECO:0000313" key="11">
    <source>
        <dbReference type="Proteomes" id="UP000014760"/>
    </source>
</evidence>
<evidence type="ECO:0000256" key="7">
    <source>
        <dbReference type="ARBA" id="ARBA00023136"/>
    </source>
</evidence>
<feature type="transmembrane region" description="Helical" evidence="9">
    <location>
        <begin position="90"/>
        <end position="109"/>
    </location>
</feature>
<dbReference type="OMA" id="WRICQIF"/>
<dbReference type="PANTHER" id="PTHR19139:SF199">
    <property type="entry name" value="MIP17260P"/>
    <property type="match status" value="1"/>
</dbReference>
<dbReference type="PANTHER" id="PTHR19139">
    <property type="entry name" value="AQUAPORIN TRANSPORTER"/>
    <property type="match status" value="1"/>
</dbReference>
<protein>
    <recommendedName>
        <fullName evidence="12">Aquaporin</fullName>
    </recommendedName>
</protein>
<dbReference type="PROSITE" id="PS00221">
    <property type="entry name" value="MIP"/>
    <property type="match status" value="1"/>
</dbReference>
<sequence length="186" mass="19814">MGTVVQVGLGMGFVVATMAWALGDFGGGHINPAVSMAMVVRRSITIFRGVMYIIAQSIGAIAGAGFVYAVTPSNKRETLAVTNLGPEVEAWQGFLVELWATFVLVVTILGSTNANRKGRVYMPTIFIGFAVTLGIMSAFNHTGGSLNPARSFGPAVVMNLWDNHWVYWLGPIAGGVLAALIYEYVL</sequence>
<reference evidence="10" key="3">
    <citation type="submission" date="2015-06" db="UniProtKB">
        <authorList>
            <consortium name="EnsemblMetazoa"/>
        </authorList>
    </citation>
    <scope>IDENTIFICATION</scope>
</reference>
<dbReference type="EMBL" id="AMQN01012024">
    <property type="status" value="NOT_ANNOTATED_CDS"/>
    <property type="molecule type" value="Genomic_DNA"/>
</dbReference>
<dbReference type="InterPro" id="IPR000425">
    <property type="entry name" value="MIP"/>
</dbReference>